<comment type="function">
    <text evidence="1">VSG forms a coat on the surface of the parasite. The trypanosome evades the immune response of the host by expressing a series of antigenically distinct VSGs from an estimated 1000 VSG genes.</text>
</comment>
<proteinExistence type="predicted"/>
<dbReference type="InterPro" id="IPR027446">
    <property type="entry name" value="VSG_C_dom_sf"/>
</dbReference>
<accession>A0A1J0R9H7</accession>
<keyword evidence="4" id="KW-0336">GPI-anchor</keyword>
<keyword evidence="8" id="KW-0449">Lipoprotein</keyword>
<organism evidence="12">
    <name type="scientific">Trypanosoma brucei</name>
    <dbReference type="NCBI Taxonomy" id="5691"/>
    <lineage>
        <taxon>Eukaryota</taxon>
        <taxon>Discoba</taxon>
        <taxon>Euglenozoa</taxon>
        <taxon>Kinetoplastea</taxon>
        <taxon>Metakinetoplastina</taxon>
        <taxon>Trypanosomatida</taxon>
        <taxon>Trypanosomatidae</taxon>
        <taxon>Trypanosoma</taxon>
    </lineage>
</organism>
<evidence type="ECO:0000256" key="2">
    <source>
        <dbReference type="ARBA" id="ARBA00004609"/>
    </source>
</evidence>
<dbReference type="Gene3D" id="4.10.110.20">
    <property type="entry name" value="Variant surface glycoprotein MITAT 1.2, VSG 221, C-terminal domain"/>
    <property type="match status" value="1"/>
</dbReference>
<evidence type="ECO:0000256" key="9">
    <source>
        <dbReference type="SAM" id="Coils"/>
    </source>
</evidence>
<dbReference type="AlphaFoldDB" id="A0A1J0R9H7"/>
<comment type="subcellular location">
    <subcellularLocation>
        <location evidence="2">Cell membrane</location>
        <topology evidence="2">Lipid-anchor</topology>
        <topology evidence="2">GPI-anchor</topology>
    </subcellularLocation>
</comment>
<sequence>MHSSNQQAVQVLAVMLVLAWPTDAGNILEAANSNTFNLLCQLIQLDDAEHKLPPVPKVDLTTSETLQKLNMTLADETWIAIFTKNRGGNDYLDAFPQEVRYPPEWASKWQAWVTALKQLKQDKGSGDKTIEAFTKLDSSLKQLAREKLANAMRTITELEQKKELLDKDLAEPARTQLRTTIKTALFGNPTKTRANVQKADAFKTITCNSASTCCEDDVPTTKATTVTATITCLCAKEASDGVDGACGFTALPSNTWTKGSNPADAVLTELLTFCPKAPASQLSGRQLKHVLDQLKSSVRIKSGSGYIGEFKSTNCDTTNSQGLCVKYSGYTGEAGKGFNDITWASSLSEIAEKLISRDEAAAAAAAIDRQIAAEYSKAMGIATEVEATARTLKHKANAIPEAKQTTKVPETDETCEKKGTGTACKEGCKVEGEGDNKKCIKDLTYKPKQAEETKEDGKPTNTTTSNSFVINRAPLLLAFFLIG</sequence>
<name>A0A1J0R9H7_9TRYP</name>
<evidence type="ECO:0000256" key="4">
    <source>
        <dbReference type="ARBA" id="ARBA00022622"/>
    </source>
</evidence>
<dbReference type="SUPFAM" id="SSF118251">
    <property type="entry name" value="Variant surface glycoprotein MITAT 1.2, VSG 221, C-terminal domain"/>
    <property type="match status" value="1"/>
</dbReference>
<evidence type="ECO:0000256" key="1">
    <source>
        <dbReference type="ARBA" id="ARBA00002523"/>
    </source>
</evidence>
<dbReference type="VEuPathDB" id="TriTrypDB:Tb427_000110900"/>
<dbReference type="EMBL" id="KX700500">
    <property type="protein sequence ID" value="APD74456.1"/>
    <property type="molecule type" value="Genomic_DNA"/>
</dbReference>
<feature type="domain" description="Trypanosome variant surface glycoprotein B-type N-terminal" evidence="11">
    <location>
        <begin position="14"/>
        <end position="372"/>
    </location>
</feature>
<dbReference type="VEuPathDB" id="TriTrypDB:Tb1125.Tb10.v4.0100"/>
<dbReference type="InterPro" id="IPR025932">
    <property type="entry name" value="Trypano_VSG_B_N_dom"/>
</dbReference>
<feature type="signal peptide" evidence="10">
    <location>
        <begin position="1"/>
        <end position="24"/>
    </location>
</feature>
<evidence type="ECO:0000256" key="5">
    <source>
        <dbReference type="ARBA" id="ARBA00022729"/>
    </source>
</evidence>
<dbReference type="VEuPathDB" id="TriTrypDB:Tb10.v4.0100"/>
<feature type="coiled-coil region" evidence="9">
    <location>
        <begin position="141"/>
        <end position="168"/>
    </location>
</feature>
<keyword evidence="7" id="KW-0325">Glycoprotein</keyword>
<evidence type="ECO:0000256" key="3">
    <source>
        <dbReference type="ARBA" id="ARBA00022475"/>
    </source>
</evidence>
<dbReference type="Pfam" id="PF13206">
    <property type="entry name" value="VSG_B"/>
    <property type="match status" value="1"/>
</dbReference>
<reference evidence="12" key="1">
    <citation type="submission" date="2016-08" db="EMBL/GenBank/DDBJ databases">
        <title>VSG repertoire of Trypanosoma brucei EATRO 1125.</title>
        <authorList>
            <person name="Cross G.A."/>
        </authorList>
    </citation>
    <scope>NUCLEOTIDE SEQUENCE</scope>
    <source>
        <strain evidence="12">EATRO 1125</strain>
    </source>
</reference>
<evidence type="ECO:0000256" key="10">
    <source>
        <dbReference type="SAM" id="SignalP"/>
    </source>
</evidence>
<dbReference type="GO" id="GO:0098552">
    <property type="term" value="C:side of membrane"/>
    <property type="evidence" value="ECO:0007669"/>
    <property type="project" value="UniProtKB-KW"/>
</dbReference>
<keyword evidence="5 10" id="KW-0732">Signal</keyword>
<evidence type="ECO:0000256" key="8">
    <source>
        <dbReference type="ARBA" id="ARBA00023288"/>
    </source>
</evidence>
<feature type="chain" id="PRO_5012588337" evidence="10">
    <location>
        <begin position="25"/>
        <end position="483"/>
    </location>
</feature>
<protein>
    <submittedName>
        <fullName evidence="12">Variant surface glycoprotein 1125.3080</fullName>
    </submittedName>
</protein>
<evidence type="ECO:0000259" key="11">
    <source>
        <dbReference type="Pfam" id="PF13206"/>
    </source>
</evidence>
<dbReference type="GO" id="GO:0005886">
    <property type="term" value="C:plasma membrane"/>
    <property type="evidence" value="ECO:0007669"/>
    <property type="project" value="UniProtKB-SubCell"/>
</dbReference>
<keyword evidence="9" id="KW-0175">Coiled coil</keyword>
<evidence type="ECO:0000313" key="12">
    <source>
        <dbReference type="EMBL" id="APD74456.1"/>
    </source>
</evidence>
<keyword evidence="3" id="KW-1003">Cell membrane</keyword>
<evidence type="ECO:0000256" key="6">
    <source>
        <dbReference type="ARBA" id="ARBA00023136"/>
    </source>
</evidence>
<keyword evidence="6" id="KW-0472">Membrane</keyword>
<evidence type="ECO:0000256" key="7">
    <source>
        <dbReference type="ARBA" id="ARBA00023180"/>
    </source>
</evidence>